<evidence type="ECO:0000313" key="9">
    <source>
        <dbReference type="EMBL" id="TLP35565.1"/>
    </source>
</evidence>
<keyword evidence="1" id="KW-0813">Transport</keyword>
<reference evidence="9 10" key="1">
    <citation type="submission" date="2019-05" db="EMBL/GenBank/DDBJ databases">
        <title>Arcobacter sp. nov., isolated from sea sediment.</title>
        <authorList>
            <person name="Kim W."/>
        </authorList>
    </citation>
    <scope>NUCLEOTIDE SEQUENCE [LARGE SCALE GENOMIC DNA]</scope>
    <source>
        <strain evidence="9 10">CAU 1517</strain>
    </source>
</reference>
<evidence type="ECO:0000313" key="10">
    <source>
        <dbReference type="Proteomes" id="UP000308901"/>
    </source>
</evidence>
<name>A0A5R8XX96_9BACT</name>
<proteinExistence type="predicted"/>
<dbReference type="AlphaFoldDB" id="A0A5R8XX96"/>
<dbReference type="SUPFAM" id="SSF54862">
    <property type="entry name" value="4Fe-4S ferredoxins"/>
    <property type="match status" value="1"/>
</dbReference>
<dbReference type="GO" id="GO:0051539">
    <property type="term" value="F:4 iron, 4 sulfur cluster binding"/>
    <property type="evidence" value="ECO:0007669"/>
    <property type="project" value="UniProtKB-KW"/>
</dbReference>
<evidence type="ECO:0000256" key="3">
    <source>
        <dbReference type="ARBA" id="ARBA00022723"/>
    </source>
</evidence>
<keyword evidence="10" id="KW-1185">Reference proteome</keyword>
<dbReference type="InterPro" id="IPR017896">
    <property type="entry name" value="4Fe4S_Fe-S-bd"/>
</dbReference>
<organism evidence="9 10">
    <name type="scientific">Arcobacter arenosus</name>
    <dbReference type="NCBI Taxonomy" id="2576037"/>
    <lineage>
        <taxon>Bacteria</taxon>
        <taxon>Pseudomonadati</taxon>
        <taxon>Campylobacterota</taxon>
        <taxon>Epsilonproteobacteria</taxon>
        <taxon>Campylobacterales</taxon>
        <taxon>Arcobacteraceae</taxon>
        <taxon>Arcobacter</taxon>
    </lineage>
</organism>
<keyword evidence="3" id="KW-0479">Metal-binding</keyword>
<feature type="domain" description="4Fe-4S ferredoxin-type" evidence="8">
    <location>
        <begin position="451"/>
        <end position="481"/>
    </location>
</feature>
<evidence type="ECO:0000256" key="4">
    <source>
        <dbReference type="ARBA" id="ARBA00022737"/>
    </source>
</evidence>
<evidence type="ECO:0000259" key="8">
    <source>
        <dbReference type="PROSITE" id="PS51379"/>
    </source>
</evidence>
<dbReference type="InterPro" id="IPR017900">
    <property type="entry name" value="4Fe4S_Fe_S_CS"/>
</dbReference>
<dbReference type="OrthoDB" id="9808559at2"/>
<protein>
    <submittedName>
        <fullName evidence="9">4Fe-4S dicluster domain-containing protein</fullName>
    </submittedName>
</protein>
<evidence type="ECO:0000256" key="1">
    <source>
        <dbReference type="ARBA" id="ARBA00022448"/>
    </source>
</evidence>
<dbReference type="RefSeq" id="WP_138153813.1">
    <property type="nucleotide sequence ID" value="NZ_VANU01000008.1"/>
</dbReference>
<evidence type="ECO:0000256" key="6">
    <source>
        <dbReference type="ARBA" id="ARBA00023004"/>
    </source>
</evidence>
<feature type="domain" description="4Fe-4S ferredoxin-type" evidence="8">
    <location>
        <begin position="234"/>
        <end position="263"/>
    </location>
</feature>
<dbReference type="Proteomes" id="UP000308901">
    <property type="component" value="Unassembled WGS sequence"/>
</dbReference>
<dbReference type="GO" id="GO:0046872">
    <property type="term" value="F:metal ion binding"/>
    <property type="evidence" value="ECO:0007669"/>
    <property type="project" value="UniProtKB-KW"/>
</dbReference>
<dbReference type="PANTHER" id="PTHR43687:SF6">
    <property type="entry name" value="L-ASPARTATE SEMIALDEHYDE SULFURTRANSFERASE IRON-SULFUR SUBUNIT"/>
    <property type="match status" value="1"/>
</dbReference>
<dbReference type="Gene3D" id="3.30.70.20">
    <property type="match status" value="2"/>
</dbReference>
<comment type="caution">
    <text evidence="9">The sequence shown here is derived from an EMBL/GenBank/DDBJ whole genome shotgun (WGS) entry which is preliminary data.</text>
</comment>
<evidence type="ECO:0000256" key="7">
    <source>
        <dbReference type="ARBA" id="ARBA00023014"/>
    </source>
</evidence>
<sequence length="567" mass="64617">MQEYIYYNKQNLDFPLSEKILVTNNMIEYKDSDFIVSNTNLFNAELVADEIDFYIRNSQDTIADKIKNIEKLYDLNESRFDNAQDMTFSQDVEKKVLLICDESWKKEFIKKIVSNEFDLFHINENILKSITGSIGNLNVVVDDEDKDITLNIDQIIWFDMKEEGKKQSGCFDPLETSIDDVLAEVRANIANYEYRKFLSYDKTICQYHERRDETCAKCVEVCPTTTIVKDDENKHLHFSQIDCHGCGGCISVCPSGALDYTPSNRESIYAMSKFFNGHIPLIIPQKMNISSLEVALKENVLPFKIEGEKFLHESTLLTILQESGSQVVFYTDFLSKGTTDSISILNQIYQAKYQKDAILVAMNKEQLVDALEKVDFIDGSKYQLNDMSLRKRENFAIRLSKIVGEYNFGEVQTGPNVHYAKVEVNESNCTLCLSCVGACNVNAIFADAKDNTLRLNPSLCTSCGYCEASCPESDCLTIKRDVIELQPMWFKENILAQDKLFACIECGKEFATTKAVEKIAKIMSPIFANDPIKEKTLYCCETCKPKIMMKSYMANPTNYNNKQGIAI</sequence>
<dbReference type="PANTHER" id="PTHR43687">
    <property type="entry name" value="ADENYLYLSULFATE REDUCTASE, BETA SUBUNIT"/>
    <property type="match status" value="1"/>
</dbReference>
<keyword evidence="7" id="KW-0411">Iron-sulfur</keyword>
<dbReference type="PROSITE" id="PS00198">
    <property type="entry name" value="4FE4S_FER_1"/>
    <property type="match status" value="2"/>
</dbReference>
<dbReference type="PROSITE" id="PS51379">
    <property type="entry name" value="4FE4S_FER_2"/>
    <property type="match status" value="3"/>
</dbReference>
<accession>A0A5R8XX96</accession>
<evidence type="ECO:0000256" key="5">
    <source>
        <dbReference type="ARBA" id="ARBA00022982"/>
    </source>
</evidence>
<gene>
    <name evidence="9" type="ORF">FDK22_15065</name>
</gene>
<feature type="domain" description="4Fe-4S ferredoxin-type" evidence="8">
    <location>
        <begin position="420"/>
        <end position="449"/>
    </location>
</feature>
<dbReference type="Pfam" id="PF13237">
    <property type="entry name" value="Fer4_10"/>
    <property type="match status" value="1"/>
</dbReference>
<evidence type="ECO:0000256" key="2">
    <source>
        <dbReference type="ARBA" id="ARBA00022485"/>
    </source>
</evidence>
<keyword evidence="5" id="KW-0249">Electron transport</keyword>
<keyword evidence="2" id="KW-0004">4Fe-4S</keyword>
<dbReference type="InterPro" id="IPR050572">
    <property type="entry name" value="Fe-S_Ferredoxin"/>
</dbReference>
<keyword evidence="6" id="KW-0408">Iron</keyword>
<dbReference type="EMBL" id="VANU01000008">
    <property type="protein sequence ID" value="TLP35565.1"/>
    <property type="molecule type" value="Genomic_DNA"/>
</dbReference>
<keyword evidence="4" id="KW-0677">Repeat</keyword>
<dbReference type="Pfam" id="PF12838">
    <property type="entry name" value="Fer4_7"/>
    <property type="match status" value="1"/>
</dbReference>